<keyword evidence="1" id="KW-0472">Membrane</keyword>
<accession>A0ABR2G2V2</accession>
<feature type="transmembrane region" description="Helical" evidence="1">
    <location>
        <begin position="20"/>
        <end position="40"/>
    </location>
</feature>
<keyword evidence="3" id="KW-1185">Reference proteome</keyword>
<evidence type="ECO:0000313" key="2">
    <source>
        <dbReference type="EMBL" id="KAK8593308.1"/>
    </source>
</evidence>
<evidence type="ECO:0008006" key="4">
    <source>
        <dbReference type="Google" id="ProtNLM"/>
    </source>
</evidence>
<evidence type="ECO:0000256" key="1">
    <source>
        <dbReference type="SAM" id="Phobius"/>
    </source>
</evidence>
<dbReference type="EMBL" id="JBBPBM010000003">
    <property type="protein sequence ID" value="KAK8593308.1"/>
    <property type="molecule type" value="Genomic_DNA"/>
</dbReference>
<protein>
    <recommendedName>
        <fullName evidence="4">Secreted protein</fullName>
    </recommendedName>
</protein>
<comment type="caution">
    <text evidence="2">The sequence shown here is derived from an EMBL/GenBank/DDBJ whole genome shotgun (WGS) entry which is preliminary data.</text>
</comment>
<reference evidence="2 3" key="1">
    <citation type="journal article" date="2024" name="G3 (Bethesda)">
        <title>Genome assembly of Hibiscus sabdariffa L. provides insights into metabolisms of medicinal natural products.</title>
        <authorList>
            <person name="Kim T."/>
        </authorList>
    </citation>
    <scope>NUCLEOTIDE SEQUENCE [LARGE SCALE GENOMIC DNA]</scope>
    <source>
        <strain evidence="2">TK-2024</strain>
        <tissue evidence="2">Old leaves</tissue>
    </source>
</reference>
<name>A0ABR2G2V2_9ROSI</name>
<keyword evidence="1" id="KW-0812">Transmembrane</keyword>
<sequence>MSLSMCAPMYGFSLWVPSVGVVPMPLPLFFCSSCFLRAFIFTWSSSTLKTISSLSKSIIAVLVDKNGLPRMIGAFSSASQSRIRKSVGKMNLSTCTRMSSIFPSG</sequence>
<keyword evidence="1" id="KW-1133">Transmembrane helix</keyword>
<gene>
    <name evidence="2" type="ORF">V6N12_045391</name>
</gene>
<evidence type="ECO:0000313" key="3">
    <source>
        <dbReference type="Proteomes" id="UP001472677"/>
    </source>
</evidence>
<dbReference type="Proteomes" id="UP001472677">
    <property type="component" value="Unassembled WGS sequence"/>
</dbReference>
<organism evidence="2 3">
    <name type="scientific">Hibiscus sabdariffa</name>
    <name type="common">roselle</name>
    <dbReference type="NCBI Taxonomy" id="183260"/>
    <lineage>
        <taxon>Eukaryota</taxon>
        <taxon>Viridiplantae</taxon>
        <taxon>Streptophyta</taxon>
        <taxon>Embryophyta</taxon>
        <taxon>Tracheophyta</taxon>
        <taxon>Spermatophyta</taxon>
        <taxon>Magnoliopsida</taxon>
        <taxon>eudicotyledons</taxon>
        <taxon>Gunneridae</taxon>
        <taxon>Pentapetalae</taxon>
        <taxon>rosids</taxon>
        <taxon>malvids</taxon>
        <taxon>Malvales</taxon>
        <taxon>Malvaceae</taxon>
        <taxon>Malvoideae</taxon>
        <taxon>Hibiscus</taxon>
    </lineage>
</organism>
<proteinExistence type="predicted"/>